<dbReference type="PANTHER" id="PTHR43179:SF7">
    <property type="entry name" value="RHAMNOSYLTRANSFERASE WBBL"/>
    <property type="match status" value="1"/>
</dbReference>
<dbReference type="InterPro" id="IPR001173">
    <property type="entry name" value="Glyco_trans_2-like"/>
</dbReference>
<dbReference type="EMBL" id="JAINZW010000001">
    <property type="protein sequence ID" value="MBZ4038444.1"/>
    <property type="molecule type" value="Genomic_DNA"/>
</dbReference>
<dbReference type="Gene3D" id="3.90.550.10">
    <property type="entry name" value="Spore Coat Polysaccharide Biosynthesis Protein SpsA, Chain A"/>
    <property type="match status" value="1"/>
</dbReference>
<proteinExistence type="predicted"/>
<dbReference type="SUPFAM" id="SSF53448">
    <property type="entry name" value="Nucleotide-diphospho-sugar transferases"/>
    <property type="match status" value="1"/>
</dbReference>
<gene>
    <name evidence="3" type="ORF">K6753_02685</name>
</gene>
<evidence type="ECO:0000259" key="2">
    <source>
        <dbReference type="Pfam" id="PF00535"/>
    </source>
</evidence>
<dbReference type="Proteomes" id="UP001430954">
    <property type="component" value="Unassembled WGS sequence"/>
</dbReference>
<dbReference type="InterPro" id="IPR029044">
    <property type="entry name" value="Nucleotide-diphossugar_trans"/>
</dbReference>
<feature type="region of interest" description="Disordered" evidence="1">
    <location>
        <begin position="1"/>
        <end position="26"/>
    </location>
</feature>
<evidence type="ECO:0000313" key="4">
    <source>
        <dbReference type="Proteomes" id="UP001430954"/>
    </source>
</evidence>
<feature type="compositionally biased region" description="Polar residues" evidence="1">
    <location>
        <begin position="1"/>
        <end position="12"/>
    </location>
</feature>
<comment type="caution">
    <text evidence="3">The sequence shown here is derived from an EMBL/GenBank/DDBJ whole genome shotgun (WGS) entry which is preliminary data.</text>
</comment>
<evidence type="ECO:0000256" key="1">
    <source>
        <dbReference type="SAM" id="MobiDB-lite"/>
    </source>
</evidence>
<accession>A0ABS7T3J7</accession>
<protein>
    <submittedName>
        <fullName evidence="3">Glycosyltransferase family 2 protein</fullName>
    </submittedName>
</protein>
<dbReference type="PANTHER" id="PTHR43179">
    <property type="entry name" value="RHAMNOSYLTRANSFERASE WBBL"/>
    <property type="match status" value="1"/>
</dbReference>
<name>A0ABS7T3J7_9GAMM</name>
<feature type="domain" description="Glycosyltransferase 2-like" evidence="2">
    <location>
        <begin position="38"/>
        <end position="158"/>
    </location>
</feature>
<dbReference type="Pfam" id="PF00535">
    <property type="entry name" value="Glycos_transf_2"/>
    <property type="match status" value="1"/>
</dbReference>
<keyword evidence="4" id="KW-1185">Reference proteome</keyword>
<sequence length="321" mass="35006">MQAASNWHTCWTPSGHRSRSVTSSSDPAVARAGGIAAVVVTYLSAETIDACLARLRAADGVAAIRVVDNGPTEPHRDDGTLAIVQRHALADPRVRFIANPDNPGFGVACNQGARAALEDVPGVDWLAFVNPDCLVEADTLARMRELAAGHSPCLLGADLVDEAGHRDAAARRSDPDFARMLGRLLRPSQRGTAVRRDDARDLQPVDAVSGALMLVPRSLFERIGGFDEGYRLHAEDLDLCRRARLAGACVAVANRVTVVHVRGVSSRSRPVFVEWHKHRGLWRYFRKFEAPRRGIATRIAVFAAIWLRFPLAVARAAWRAH</sequence>
<organism evidence="3 4">
    <name type="scientific">Novilysobacter selenitireducens</name>
    <dbReference type="NCBI Taxonomy" id="2872639"/>
    <lineage>
        <taxon>Bacteria</taxon>
        <taxon>Pseudomonadati</taxon>
        <taxon>Pseudomonadota</taxon>
        <taxon>Gammaproteobacteria</taxon>
        <taxon>Lysobacterales</taxon>
        <taxon>Lysobacteraceae</taxon>
        <taxon>Novilysobacter</taxon>
    </lineage>
</organism>
<evidence type="ECO:0000313" key="3">
    <source>
        <dbReference type="EMBL" id="MBZ4038444.1"/>
    </source>
</evidence>
<reference evidence="3 4" key="1">
    <citation type="submission" date="2021-09" db="EMBL/GenBank/DDBJ databases">
        <title>Lysobacter sp. 13A isolated from the river sediment.</title>
        <authorList>
            <person name="Liu H."/>
            <person name="Li S."/>
            <person name="Mao S."/>
        </authorList>
    </citation>
    <scope>NUCLEOTIDE SEQUENCE [LARGE SCALE GENOMIC DNA]</scope>
    <source>
        <strain evidence="3 4">13A</strain>
    </source>
</reference>